<protein>
    <submittedName>
        <fullName evidence="2">Uncharacterized protein</fullName>
    </submittedName>
</protein>
<accession>A0A9Q1QJ66</accession>
<feature type="compositionally biased region" description="Basic and acidic residues" evidence="1">
    <location>
        <begin position="41"/>
        <end position="56"/>
    </location>
</feature>
<dbReference type="AlphaFoldDB" id="A0A9Q1QJ66"/>
<comment type="caution">
    <text evidence="2">The sequence shown here is derived from an EMBL/GenBank/DDBJ whole genome shotgun (WGS) entry which is preliminary data.</text>
</comment>
<evidence type="ECO:0000256" key="1">
    <source>
        <dbReference type="SAM" id="MobiDB-lite"/>
    </source>
</evidence>
<feature type="region of interest" description="Disordered" evidence="1">
    <location>
        <begin position="1"/>
        <end position="76"/>
    </location>
</feature>
<proteinExistence type="predicted"/>
<evidence type="ECO:0000313" key="3">
    <source>
        <dbReference type="Proteomes" id="UP001153076"/>
    </source>
</evidence>
<keyword evidence="3" id="KW-1185">Reference proteome</keyword>
<organism evidence="2 3">
    <name type="scientific">Carnegiea gigantea</name>
    <dbReference type="NCBI Taxonomy" id="171969"/>
    <lineage>
        <taxon>Eukaryota</taxon>
        <taxon>Viridiplantae</taxon>
        <taxon>Streptophyta</taxon>
        <taxon>Embryophyta</taxon>
        <taxon>Tracheophyta</taxon>
        <taxon>Spermatophyta</taxon>
        <taxon>Magnoliopsida</taxon>
        <taxon>eudicotyledons</taxon>
        <taxon>Gunneridae</taxon>
        <taxon>Pentapetalae</taxon>
        <taxon>Caryophyllales</taxon>
        <taxon>Cactineae</taxon>
        <taxon>Cactaceae</taxon>
        <taxon>Cactoideae</taxon>
        <taxon>Echinocereeae</taxon>
        <taxon>Carnegiea</taxon>
    </lineage>
</organism>
<sequence length="277" mass="32492">MQKEKRGEDMPAELLMQQKEDDKALMDNESSAADFLSSPIPDEKHPTQVTKSERPCNEPISGLRSKGGKLEDSGYSTDPSVQGCPCLECKEFSRKQLVRVNHQLFAELERERITNEILLKKLHEQVKEKTMLMEMMLDTFKGDKSTRKWLKLQYETFVCLRDEILKERKTMHKAMAFIKKPMKQIINLNLAYPCRRLRLKVMLLIARLLATDFKMHAWEFDDMFPTALLCTFLEYLHVLLWCMNFKHVLWISSFICKLSSVVYDEDADGYLDQIQHM</sequence>
<dbReference type="Proteomes" id="UP001153076">
    <property type="component" value="Unassembled WGS sequence"/>
</dbReference>
<name>A0A9Q1QJ66_9CARY</name>
<evidence type="ECO:0000313" key="2">
    <source>
        <dbReference type="EMBL" id="KAJ8442155.1"/>
    </source>
</evidence>
<dbReference type="EMBL" id="JAKOGI010000145">
    <property type="protein sequence ID" value="KAJ8442155.1"/>
    <property type="molecule type" value="Genomic_DNA"/>
</dbReference>
<gene>
    <name evidence="2" type="ORF">Cgig2_015496</name>
</gene>
<reference evidence="2" key="1">
    <citation type="submission" date="2022-04" db="EMBL/GenBank/DDBJ databases">
        <title>Carnegiea gigantea Genome sequencing and assembly v2.</title>
        <authorList>
            <person name="Copetti D."/>
            <person name="Sanderson M.J."/>
            <person name="Burquez A."/>
            <person name="Wojciechowski M.F."/>
        </authorList>
    </citation>
    <scope>NUCLEOTIDE SEQUENCE</scope>
    <source>
        <strain evidence="2">SGP5-SGP5p</strain>
        <tissue evidence="2">Aerial part</tissue>
    </source>
</reference>